<dbReference type="SUPFAM" id="SSF48452">
    <property type="entry name" value="TPR-like"/>
    <property type="match status" value="1"/>
</dbReference>
<evidence type="ECO:0000256" key="1">
    <source>
        <dbReference type="SAM" id="MobiDB-lite"/>
    </source>
</evidence>
<dbReference type="AlphaFoldDB" id="A0A2S4M451"/>
<organism evidence="3 4">
    <name type="scientific">Paraburkholderia eburnea</name>
    <dbReference type="NCBI Taxonomy" id="1189126"/>
    <lineage>
        <taxon>Bacteria</taxon>
        <taxon>Pseudomonadati</taxon>
        <taxon>Pseudomonadota</taxon>
        <taxon>Betaproteobacteria</taxon>
        <taxon>Burkholderiales</taxon>
        <taxon>Burkholderiaceae</taxon>
        <taxon>Paraburkholderia</taxon>
    </lineage>
</organism>
<protein>
    <submittedName>
        <fullName evidence="3">Flp pilus assembly protein TadD</fullName>
    </submittedName>
</protein>
<dbReference type="InterPro" id="IPR011990">
    <property type="entry name" value="TPR-like_helical_dom_sf"/>
</dbReference>
<keyword evidence="2" id="KW-0732">Signal</keyword>
<dbReference type="Gene3D" id="1.25.40.10">
    <property type="entry name" value="Tetratricopeptide repeat domain"/>
    <property type="match status" value="1"/>
</dbReference>
<accession>A0A2S4M451</accession>
<dbReference type="PIRSF" id="PIRSF029658">
    <property type="entry name" value="UCP029658_TPR"/>
    <property type="match status" value="1"/>
</dbReference>
<name>A0A2S4M451_9BURK</name>
<dbReference type="InterPro" id="IPR016931">
    <property type="entry name" value="UCP029658_TPR"/>
</dbReference>
<reference evidence="3 4" key="1">
    <citation type="submission" date="2018-01" db="EMBL/GenBank/DDBJ databases">
        <title>Genomic Encyclopedia of Type Strains, Phase III (KMG-III): the genomes of soil and plant-associated and newly described type strains.</title>
        <authorList>
            <person name="Whitman W."/>
        </authorList>
    </citation>
    <scope>NUCLEOTIDE SEQUENCE [LARGE SCALE GENOMIC DNA]</scope>
    <source>
        <strain evidence="3 4">JCM 18070</strain>
    </source>
</reference>
<feature type="chain" id="PRO_5015715291" evidence="2">
    <location>
        <begin position="33"/>
        <end position="300"/>
    </location>
</feature>
<dbReference type="Proteomes" id="UP000237381">
    <property type="component" value="Unassembled WGS sequence"/>
</dbReference>
<feature type="region of interest" description="Disordered" evidence="1">
    <location>
        <begin position="277"/>
        <end position="300"/>
    </location>
</feature>
<sequence>MNTAGIIMKNFTVLTRRTLAVAGCVGLAAALAACGTQQGYGVGAQAQAEMQMRAATSKDAAPDTPGMYLGLISRMQAEGLYYASLAHIDAFERQYGKTPDSIVLRADALRLTGQASASAQSYTQLLDTPLAARGHRGLGLLAGAAGDFHKAAQELNAASVLDPTDATMLSDLGYALLRDGDVAHAGVPLLKALELDSHNAKIVANVALLLEASGSDADAQSMMAQQGLPAAARAAVMSDAQKVRDVQRAREVAQHRETMEQEAQRVAKIAAMPAPRALASSQGGWPGSDVQPRLVDRFAQ</sequence>
<evidence type="ECO:0000313" key="3">
    <source>
        <dbReference type="EMBL" id="POR49359.1"/>
    </source>
</evidence>
<gene>
    <name evidence="3" type="ORF">B0G62_11123</name>
</gene>
<evidence type="ECO:0000313" key="4">
    <source>
        <dbReference type="Proteomes" id="UP000237381"/>
    </source>
</evidence>
<comment type="caution">
    <text evidence="3">The sequence shown here is derived from an EMBL/GenBank/DDBJ whole genome shotgun (WGS) entry which is preliminary data.</text>
</comment>
<dbReference type="EMBL" id="PQGA01000011">
    <property type="protein sequence ID" value="POR49359.1"/>
    <property type="molecule type" value="Genomic_DNA"/>
</dbReference>
<proteinExistence type="predicted"/>
<keyword evidence="4" id="KW-1185">Reference proteome</keyword>
<evidence type="ECO:0000256" key="2">
    <source>
        <dbReference type="SAM" id="SignalP"/>
    </source>
</evidence>
<feature type="signal peptide" evidence="2">
    <location>
        <begin position="1"/>
        <end position="32"/>
    </location>
</feature>